<sequence length="111" mass="12904">MPEHTRFMVKHAVTGKMLLDSDGQPVKYTLDPLPNDGWRFTVNELDHSQVEPILELQSELNVFLFETSDDQPIVKNWYYVKSGGVEYDSSQRSLTITADSRIRYLPSDYYE</sequence>
<name>A0ABS4IQZ2_9BACL</name>
<evidence type="ECO:0000313" key="1">
    <source>
        <dbReference type="EMBL" id="MBP1989306.1"/>
    </source>
</evidence>
<organism evidence="1 2">
    <name type="scientific">Paenibacillus eucommiae</name>
    <dbReference type="NCBI Taxonomy" id="1355755"/>
    <lineage>
        <taxon>Bacteria</taxon>
        <taxon>Bacillati</taxon>
        <taxon>Bacillota</taxon>
        <taxon>Bacilli</taxon>
        <taxon>Bacillales</taxon>
        <taxon>Paenibacillaceae</taxon>
        <taxon>Paenibacillus</taxon>
    </lineage>
</organism>
<protein>
    <submittedName>
        <fullName evidence="1">Uncharacterized protein</fullName>
    </submittedName>
</protein>
<evidence type="ECO:0000313" key="2">
    <source>
        <dbReference type="Proteomes" id="UP001519287"/>
    </source>
</evidence>
<reference evidence="1 2" key="1">
    <citation type="submission" date="2021-03" db="EMBL/GenBank/DDBJ databases">
        <title>Genomic Encyclopedia of Type Strains, Phase IV (KMG-IV): sequencing the most valuable type-strain genomes for metagenomic binning, comparative biology and taxonomic classification.</title>
        <authorList>
            <person name="Goeker M."/>
        </authorList>
    </citation>
    <scope>NUCLEOTIDE SEQUENCE [LARGE SCALE GENOMIC DNA]</scope>
    <source>
        <strain evidence="1 2">DSM 26048</strain>
    </source>
</reference>
<gene>
    <name evidence="1" type="ORF">J2Z66_000901</name>
</gene>
<dbReference type="Proteomes" id="UP001519287">
    <property type="component" value="Unassembled WGS sequence"/>
</dbReference>
<accession>A0ABS4IQZ2</accession>
<proteinExistence type="predicted"/>
<dbReference type="RefSeq" id="WP_209970129.1">
    <property type="nucleotide sequence ID" value="NZ_JAGGLB010000002.1"/>
</dbReference>
<keyword evidence="2" id="KW-1185">Reference proteome</keyword>
<comment type="caution">
    <text evidence="1">The sequence shown here is derived from an EMBL/GenBank/DDBJ whole genome shotgun (WGS) entry which is preliminary data.</text>
</comment>
<dbReference type="EMBL" id="JAGGLB010000002">
    <property type="protein sequence ID" value="MBP1989306.1"/>
    <property type="molecule type" value="Genomic_DNA"/>
</dbReference>